<dbReference type="EMBL" id="GECU01001242">
    <property type="protein sequence ID" value="JAT06465.1"/>
    <property type="molecule type" value="Transcribed_RNA"/>
</dbReference>
<feature type="non-terminal residue" evidence="1">
    <location>
        <position position="1"/>
    </location>
</feature>
<sequence>EAEGMGVAMSTLEYKFRCNILVVGEAAYREYMDEFIKSTEEKMKDFKNFLASYISWISKLDDMFENEACESNSGAFPYAITMRAENIRRAHNRIGKIADETLKDTTAAANKVIGKVLELFNKACFKNADSHRDEVGGELAKLFDVQAEYFKVCKDLPARIVLLVHTGGTRDYTNTDVLRTLLNFVFALNTMTRNFRKCVGVVEEKIAILLKLAEAYVANSHHKAGSCDLQRGQDEVDRLRRNLALGENLKKHVGKFPETLEKIWNALERYDIKAGLPSGPEKQ</sequence>
<dbReference type="AlphaFoldDB" id="A0A1B6K4Y0"/>
<organism evidence="1">
    <name type="scientific">Homalodisca liturata</name>
    <dbReference type="NCBI Taxonomy" id="320908"/>
    <lineage>
        <taxon>Eukaryota</taxon>
        <taxon>Metazoa</taxon>
        <taxon>Ecdysozoa</taxon>
        <taxon>Arthropoda</taxon>
        <taxon>Hexapoda</taxon>
        <taxon>Insecta</taxon>
        <taxon>Pterygota</taxon>
        <taxon>Neoptera</taxon>
        <taxon>Paraneoptera</taxon>
        <taxon>Hemiptera</taxon>
        <taxon>Auchenorrhyncha</taxon>
        <taxon>Membracoidea</taxon>
        <taxon>Cicadellidae</taxon>
        <taxon>Cicadellinae</taxon>
        <taxon>Proconiini</taxon>
        <taxon>Homalodisca</taxon>
    </lineage>
</organism>
<protein>
    <submittedName>
        <fullName evidence="1">Uncharacterized protein</fullName>
    </submittedName>
</protein>
<proteinExistence type="predicted"/>
<accession>A0A1B6K4Y0</accession>
<name>A0A1B6K4Y0_9HEMI</name>
<evidence type="ECO:0000313" key="1">
    <source>
        <dbReference type="EMBL" id="JAT06465.1"/>
    </source>
</evidence>
<reference evidence="1" key="1">
    <citation type="submission" date="2015-11" db="EMBL/GenBank/DDBJ databases">
        <title>De novo transcriptome assembly of four potential Pierce s Disease insect vectors from Arizona vineyards.</title>
        <authorList>
            <person name="Tassone E.E."/>
        </authorList>
    </citation>
    <scope>NUCLEOTIDE SEQUENCE</scope>
</reference>
<gene>
    <name evidence="1" type="ORF">g.10325</name>
</gene>